<dbReference type="InterPro" id="IPR023996">
    <property type="entry name" value="TonB-dep_OMP_SusC/RagA"/>
</dbReference>
<gene>
    <name evidence="11" type="ORF">ACFOOI_09270</name>
</gene>
<dbReference type="InterPro" id="IPR023997">
    <property type="entry name" value="TonB-dep_OMP_SusC/RagA_CS"/>
</dbReference>
<keyword evidence="5 7" id="KW-0472">Membrane</keyword>
<dbReference type="RefSeq" id="WP_379837306.1">
    <property type="nucleotide sequence ID" value="NZ_JBHRYQ010000001.1"/>
</dbReference>
<dbReference type="NCBIfam" id="TIGR04056">
    <property type="entry name" value="OMP_RagA_SusC"/>
    <property type="match status" value="1"/>
</dbReference>
<evidence type="ECO:0000313" key="11">
    <source>
        <dbReference type="EMBL" id="MFC3810844.1"/>
    </source>
</evidence>
<dbReference type="EMBL" id="JBHRYQ010000001">
    <property type="protein sequence ID" value="MFC3810844.1"/>
    <property type="molecule type" value="Genomic_DNA"/>
</dbReference>
<dbReference type="InterPro" id="IPR036942">
    <property type="entry name" value="Beta-barrel_TonB_sf"/>
</dbReference>
<evidence type="ECO:0000256" key="7">
    <source>
        <dbReference type="PROSITE-ProRule" id="PRU01360"/>
    </source>
</evidence>
<protein>
    <submittedName>
        <fullName evidence="11">SusC/RagA family TonB-linked outer membrane protein</fullName>
    </submittedName>
</protein>
<dbReference type="InterPro" id="IPR037066">
    <property type="entry name" value="Plug_dom_sf"/>
</dbReference>
<comment type="subcellular location">
    <subcellularLocation>
        <location evidence="1 7">Cell outer membrane</location>
        <topology evidence="1 7">Multi-pass membrane protein</topology>
    </subcellularLocation>
</comment>
<feature type="signal peptide" evidence="9">
    <location>
        <begin position="1"/>
        <end position="22"/>
    </location>
</feature>
<comment type="caution">
    <text evidence="11">The sequence shown here is derived from an EMBL/GenBank/DDBJ whole genome shotgun (WGS) entry which is preliminary data.</text>
</comment>
<keyword evidence="3 7" id="KW-1134">Transmembrane beta strand</keyword>
<keyword evidence="4 7" id="KW-0812">Transmembrane</keyword>
<dbReference type="InterPro" id="IPR012910">
    <property type="entry name" value="Plug_dom"/>
</dbReference>
<accession>A0ABV7YWA0</accession>
<feature type="compositionally biased region" description="Polar residues" evidence="8">
    <location>
        <begin position="204"/>
        <end position="220"/>
    </location>
</feature>
<dbReference type="InterPro" id="IPR039426">
    <property type="entry name" value="TonB-dep_rcpt-like"/>
</dbReference>
<sequence>MKKNLQKVLFFPFMMLSILAFGQKINVKGKITSSDDGQAVPGVSVSVKGTSIGTTSNAEGFYAISVENGATLTFSFIGMESQTIKLNGQTILNVVMNSATSSLDEVVVTALGITQEKKALGYAVQELKAESIKNSGEPNVINAMQGKIAGAIITSSGGAPGGGTNIILRGITSLSSGSSNQPLFVVDGIIISNNTVAGNPLPSAGSNSPGASEQFSNTNRGADINPDDIESLSVLKGPAATALYGLRASNGAIIITTKRAKSGKLGVSISSSIGLDQLGKSPYIQDRFIQGRNGEFIAENDPTTRSIFRSFGPLVEGSNDKVYDNFRTFYQNGLRNNNNITLTKGTDKYSVYFSLGRNYQKGIVPFSDFSRNSAKAAVNYNVTSKFKVGTTLNYVNSGGNRPPSGDKSIYSSLSYWPNSYDVNDYIKADGSQNNITLGVVDNPKYLMAKSARVDNNNRFIGDINLSYDLTSWLTAKYQVTLDTYKETRSRQVDSTFDVGTQVKGFLVNEYLNFREVNSNLYLTAQKTFNEDFSGSFMFGNSIVDSQSPDSYFERGEGWKAPFDRNISSYRNVTNRPYSPEHYRIVSVFADAKLNYKDMIYLNLTGRNDKVSTLPVQNNSFFYPSANLGFIFTELLPKTNFLTFGKIRASWAQVGKGTSPYVTGSYYNVVDNFPYGGTVPGYNRVSTTADPNLKPERTTSKEIGTELRLLKNRILIDATYYTMDSKDQIVNAPVSNGSGYSRYFTNIGLIRNKGVELLITGKIIKNKKFGWEASLNWSKQRGTVIEMPKELQEIVYYDNGGVQLRVQEGSRLGDLYAYDYQRAPDGQVLIGSNGFPNVDFSKTVLAGNAMPDWLGGLTNTFSYKNMSFSFLLEQRHGGDVADNSENNSVRNGITALTGQRYERVIFDGVVKAADGSFSPNTNLVFLDDNFYRSSAQFYRYKGYTVQDGSWLRLRNVNFNYSLPKELAAKTPFKGGIRFSLTANNLWVNTPFRGYDPESLSFGSGSNIIGFVGNTTPMTKSYQFGVNITL</sequence>
<evidence type="ECO:0000256" key="8">
    <source>
        <dbReference type="SAM" id="MobiDB-lite"/>
    </source>
</evidence>
<dbReference type="Proteomes" id="UP001595616">
    <property type="component" value="Unassembled WGS sequence"/>
</dbReference>
<evidence type="ECO:0000256" key="4">
    <source>
        <dbReference type="ARBA" id="ARBA00022692"/>
    </source>
</evidence>
<keyword evidence="12" id="KW-1185">Reference proteome</keyword>
<evidence type="ECO:0000313" key="12">
    <source>
        <dbReference type="Proteomes" id="UP001595616"/>
    </source>
</evidence>
<dbReference type="NCBIfam" id="TIGR04057">
    <property type="entry name" value="SusC_RagA_signa"/>
    <property type="match status" value="1"/>
</dbReference>
<evidence type="ECO:0000256" key="1">
    <source>
        <dbReference type="ARBA" id="ARBA00004571"/>
    </source>
</evidence>
<dbReference type="Pfam" id="PF13715">
    <property type="entry name" value="CarbopepD_reg_2"/>
    <property type="match status" value="1"/>
</dbReference>
<evidence type="ECO:0000256" key="9">
    <source>
        <dbReference type="SAM" id="SignalP"/>
    </source>
</evidence>
<dbReference type="Gene3D" id="2.60.40.1120">
    <property type="entry name" value="Carboxypeptidase-like, regulatory domain"/>
    <property type="match status" value="1"/>
</dbReference>
<proteinExistence type="inferred from homology"/>
<keyword evidence="9" id="KW-0732">Signal</keyword>
<evidence type="ECO:0000256" key="2">
    <source>
        <dbReference type="ARBA" id="ARBA00022448"/>
    </source>
</evidence>
<dbReference type="Gene3D" id="2.170.130.10">
    <property type="entry name" value="TonB-dependent receptor, plug domain"/>
    <property type="match status" value="1"/>
</dbReference>
<dbReference type="Pfam" id="PF07715">
    <property type="entry name" value="Plug"/>
    <property type="match status" value="1"/>
</dbReference>
<comment type="similarity">
    <text evidence="7">Belongs to the TonB-dependent receptor family.</text>
</comment>
<evidence type="ECO:0000259" key="10">
    <source>
        <dbReference type="Pfam" id="PF07715"/>
    </source>
</evidence>
<dbReference type="SUPFAM" id="SSF49464">
    <property type="entry name" value="Carboxypeptidase regulatory domain-like"/>
    <property type="match status" value="1"/>
</dbReference>
<keyword evidence="6 7" id="KW-0998">Cell outer membrane</keyword>
<dbReference type="InterPro" id="IPR008969">
    <property type="entry name" value="CarboxyPept-like_regulatory"/>
</dbReference>
<dbReference type="Gene3D" id="2.40.170.20">
    <property type="entry name" value="TonB-dependent receptor, beta-barrel domain"/>
    <property type="match status" value="1"/>
</dbReference>
<dbReference type="SUPFAM" id="SSF56935">
    <property type="entry name" value="Porins"/>
    <property type="match status" value="1"/>
</dbReference>
<keyword evidence="2 7" id="KW-0813">Transport</keyword>
<evidence type="ECO:0000256" key="3">
    <source>
        <dbReference type="ARBA" id="ARBA00022452"/>
    </source>
</evidence>
<reference evidence="12" key="1">
    <citation type="journal article" date="2019" name="Int. J. Syst. Evol. Microbiol.">
        <title>The Global Catalogue of Microorganisms (GCM) 10K type strain sequencing project: providing services to taxonomists for standard genome sequencing and annotation.</title>
        <authorList>
            <consortium name="The Broad Institute Genomics Platform"/>
            <consortium name="The Broad Institute Genome Sequencing Center for Infectious Disease"/>
            <person name="Wu L."/>
            <person name="Ma J."/>
        </authorList>
    </citation>
    <scope>NUCLEOTIDE SEQUENCE [LARGE SCALE GENOMIC DNA]</scope>
    <source>
        <strain evidence="12">CECT 7956</strain>
    </source>
</reference>
<feature type="chain" id="PRO_5045180354" evidence="9">
    <location>
        <begin position="23"/>
        <end position="1028"/>
    </location>
</feature>
<feature type="domain" description="TonB-dependent receptor plug" evidence="10">
    <location>
        <begin position="118"/>
        <end position="252"/>
    </location>
</feature>
<feature type="region of interest" description="Disordered" evidence="8">
    <location>
        <begin position="201"/>
        <end position="223"/>
    </location>
</feature>
<dbReference type="PROSITE" id="PS52016">
    <property type="entry name" value="TONB_DEPENDENT_REC_3"/>
    <property type="match status" value="1"/>
</dbReference>
<name>A0ABV7YWA0_9BACT</name>
<evidence type="ECO:0000256" key="5">
    <source>
        <dbReference type="ARBA" id="ARBA00023136"/>
    </source>
</evidence>
<evidence type="ECO:0000256" key="6">
    <source>
        <dbReference type="ARBA" id="ARBA00023237"/>
    </source>
</evidence>
<organism evidence="11 12">
    <name type="scientific">Lacihabitans lacunae</name>
    <dbReference type="NCBI Taxonomy" id="1028214"/>
    <lineage>
        <taxon>Bacteria</taxon>
        <taxon>Pseudomonadati</taxon>
        <taxon>Bacteroidota</taxon>
        <taxon>Cytophagia</taxon>
        <taxon>Cytophagales</taxon>
        <taxon>Leadbetterellaceae</taxon>
        <taxon>Lacihabitans</taxon>
    </lineage>
</organism>